<dbReference type="Proteomes" id="UP001164250">
    <property type="component" value="Chromosome 2"/>
</dbReference>
<gene>
    <name evidence="1" type="ORF">Patl1_18137</name>
</gene>
<reference evidence="2" key="1">
    <citation type="journal article" date="2023" name="G3 (Bethesda)">
        <title>Genome assembly and association tests identify interacting loci associated with vigor, precocity, and sex in interspecific pistachio rootstocks.</title>
        <authorList>
            <person name="Palmer W."/>
            <person name="Jacygrad E."/>
            <person name="Sagayaradj S."/>
            <person name="Cavanaugh K."/>
            <person name="Han R."/>
            <person name="Bertier L."/>
            <person name="Beede B."/>
            <person name="Kafkas S."/>
            <person name="Golino D."/>
            <person name="Preece J."/>
            <person name="Michelmore R."/>
        </authorList>
    </citation>
    <scope>NUCLEOTIDE SEQUENCE [LARGE SCALE GENOMIC DNA]</scope>
</reference>
<keyword evidence="2" id="KW-1185">Reference proteome</keyword>
<proteinExistence type="predicted"/>
<dbReference type="EMBL" id="CM047898">
    <property type="protein sequence ID" value="KAJ0105180.1"/>
    <property type="molecule type" value="Genomic_DNA"/>
</dbReference>
<protein>
    <submittedName>
        <fullName evidence="1">Uncharacterized protein</fullName>
    </submittedName>
</protein>
<accession>A0ACC1BZP5</accession>
<name>A0ACC1BZP5_9ROSI</name>
<organism evidence="1 2">
    <name type="scientific">Pistacia atlantica</name>
    <dbReference type="NCBI Taxonomy" id="434234"/>
    <lineage>
        <taxon>Eukaryota</taxon>
        <taxon>Viridiplantae</taxon>
        <taxon>Streptophyta</taxon>
        <taxon>Embryophyta</taxon>
        <taxon>Tracheophyta</taxon>
        <taxon>Spermatophyta</taxon>
        <taxon>Magnoliopsida</taxon>
        <taxon>eudicotyledons</taxon>
        <taxon>Gunneridae</taxon>
        <taxon>Pentapetalae</taxon>
        <taxon>rosids</taxon>
        <taxon>malvids</taxon>
        <taxon>Sapindales</taxon>
        <taxon>Anacardiaceae</taxon>
        <taxon>Pistacia</taxon>
    </lineage>
</organism>
<sequence length="141" mass="16294">MKKKLKLEDDQKELEIIKAVAQAWHAHSGGSTPTNEFDAHRRNFRTQPSRFKLEAMNKSSLPPKDTSGSANWDFRQSLWDSYELVTVSKKLEAGLVLDYPFSGLNDPVQVPRRRRESKNSLRNLFNRLSSRRFHDAPSSCY</sequence>
<comment type="caution">
    <text evidence="1">The sequence shown here is derived from an EMBL/GenBank/DDBJ whole genome shotgun (WGS) entry which is preliminary data.</text>
</comment>
<evidence type="ECO:0000313" key="2">
    <source>
        <dbReference type="Proteomes" id="UP001164250"/>
    </source>
</evidence>
<evidence type="ECO:0000313" key="1">
    <source>
        <dbReference type="EMBL" id="KAJ0105180.1"/>
    </source>
</evidence>